<feature type="domain" description="SLH" evidence="4">
    <location>
        <begin position="455"/>
        <end position="510"/>
    </location>
</feature>
<accession>A0A838CTG1</accession>
<feature type="coiled-coil region" evidence="2">
    <location>
        <begin position="290"/>
        <end position="317"/>
    </location>
</feature>
<evidence type="ECO:0000313" key="6">
    <source>
        <dbReference type="Proteomes" id="UP000571017"/>
    </source>
</evidence>
<dbReference type="EMBL" id="JACEFG010000002">
    <property type="protein sequence ID" value="MBA2175163.1"/>
    <property type="molecule type" value="Genomic_DNA"/>
</dbReference>
<comment type="caution">
    <text evidence="5">The sequence shown here is derived from an EMBL/GenBank/DDBJ whole genome shotgun (WGS) entry which is preliminary data.</text>
</comment>
<evidence type="ECO:0000256" key="1">
    <source>
        <dbReference type="ARBA" id="ARBA00022729"/>
    </source>
</evidence>
<dbReference type="AlphaFoldDB" id="A0A838CTG1"/>
<feature type="chain" id="PRO_5032289924" evidence="3">
    <location>
        <begin position="25"/>
        <end position="570"/>
    </location>
</feature>
<evidence type="ECO:0000256" key="2">
    <source>
        <dbReference type="SAM" id="Coils"/>
    </source>
</evidence>
<feature type="domain" description="SLH" evidence="4">
    <location>
        <begin position="390"/>
        <end position="453"/>
    </location>
</feature>
<evidence type="ECO:0000259" key="4">
    <source>
        <dbReference type="PROSITE" id="PS51272"/>
    </source>
</evidence>
<dbReference type="PROSITE" id="PS51272">
    <property type="entry name" value="SLH"/>
    <property type="match status" value="3"/>
</dbReference>
<feature type="domain" description="SLH" evidence="4">
    <location>
        <begin position="513"/>
        <end position="570"/>
    </location>
</feature>
<gene>
    <name evidence="5" type="ORF">H0266_09685</name>
</gene>
<proteinExistence type="predicted"/>
<reference evidence="5 6" key="1">
    <citation type="journal article" date="2004" name="Extremophiles">
        <title>Halobacillus locisalis sp. nov., a halophilic bacterium isolated from a marine solar saltern of the Yellow Sea in Korea.</title>
        <authorList>
            <person name="Yoon J.H."/>
            <person name="Kang K.H."/>
            <person name="Oh T.K."/>
            <person name="Park Y.H."/>
        </authorList>
    </citation>
    <scope>NUCLEOTIDE SEQUENCE [LARGE SCALE GENOMIC DNA]</scope>
    <source>
        <strain evidence="5 6">KCTC 3788</strain>
    </source>
</reference>
<dbReference type="PANTHER" id="PTHR43308:SF5">
    <property type="entry name" value="S-LAYER PROTEIN _ PEPTIDOGLYCAN ENDO-BETA-N-ACETYLGLUCOSAMINIDASE"/>
    <property type="match status" value="1"/>
</dbReference>
<feature type="signal peptide" evidence="3">
    <location>
        <begin position="1"/>
        <end position="24"/>
    </location>
</feature>
<dbReference type="Pfam" id="PF00395">
    <property type="entry name" value="SLH"/>
    <property type="match status" value="3"/>
</dbReference>
<evidence type="ECO:0000313" key="5">
    <source>
        <dbReference type="EMBL" id="MBA2175163.1"/>
    </source>
</evidence>
<dbReference type="InterPro" id="IPR051465">
    <property type="entry name" value="Cell_Envelope_Struct_Comp"/>
</dbReference>
<dbReference type="PANTHER" id="PTHR43308">
    <property type="entry name" value="OUTER MEMBRANE PROTEIN ALPHA-RELATED"/>
    <property type="match status" value="1"/>
</dbReference>
<evidence type="ECO:0000256" key="3">
    <source>
        <dbReference type="SAM" id="SignalP"/>
    </source>
</evidence>
<sequence length="570" mass="62727">MKLKSIILVLLALVLMMPTGTVFADDHQPTVETEAVELRASLDRLFSEHAFLAITAMRKGYNGDEDYNQAVEALNENTEGLTEAIRGAYGDDAAAAFNQAWSNHIGFFVDYVVATAEGDQDAQIEALDNLEQYKEDFSAALSGISGISQEGLANGLDEHISQLIGAFTEYVEEDYDEAFELQSEAMAHMYGPSKLLSQAIAGDGAVTPAAELRSGLNFLLSEHFALALQAMQNGIEGSAEFDANAATLNKNTEELAATIASVYGQEGGEQFEALWSSHIGYFVDYVLATGAEDEEAKQEALDELDQYRQDFSQFMNTATGDRVPAEGLAEGLQTHVNQLVTAFDSYVAEDYEQVWDSAREGYAHMFTPAKLFSGAIVNQFPDMFMMEEPDMMMFEDVPEDYWAADFIYPLVEKGVINGVTENMFAPGEDVTRGQFIAFIVRTMDLESDMDIPFTDVSDTFKAEVAAAYDAGITAGVSETQFEPNTPITREQMAAMVIRAYEYWTEADYITSEDYMYADEAQISPQFDTYVDAARELEIMVGGAGNKFNPKTNATRAQAAKVVFVLHETAE</sequence>
<dbReference type="Proteomes" id="UP000571017">
    <property type="component" value="Unassembled WGS sequence"/>
</dbReference>
<dbReference type="InterPro" id="IPR001119">
    <property type="entry name" value="SLH_dom"/>
</dbReference>
<name>A0A838CTG1_9BACI</name>
<keyword evidence="1 3" id="KW-0732">Signal</keyword>
<dbReference type="RefSeq" id="WP_181472197.1">
    <property type="nucleotide sequence ID" value="NZ_JACEFG010000002.1"/>
</dbReference>
<keyword evidence="6" id="KW-1185">Reference proteome</keyword>
<protein>
    <submittedName>
        <fullName evidence="5">S-layer homology domain-containing protein</fullName>
    </submittedName>
</protein>
<organism evidence="5 6">
    <name type="scientific">Halobacillus locisalis</name>
    <dbReference type="NCBI Taxonomy" id="220753"/>
    <lineage>
        <taxon>Bacteria</taxon>
        <taxon>Bacillati</taxon>
        <taxon>Bacillota</taxon>
        <taxon>Bacilli</taxon>
        <taxon>Bacillales</taxon>
        <taxon>Bacillaceae</taxon>
        <taxon>Halobacillus</taxon>
    </lineage>
</organism>
<keyword evidence="2" id="KW-0175">Coiled coil</keyword>